<protein>
    <recommendedName>
        <fullName evidence="2">PX domain-containing protein</fullName>
    </recommendedName>
</protein>
<proteinExistence type="predicted"/>
<dbReference type="GO" id="GO:0035091">
    <property type="term" value="F:phosphatidylinositol binding"/>
    <property type="evidence" value="ECO:0007669"/>
    <property type="project" value="InterPro"/>
</dbReference>
<dbReference type="InterPro" id="IPR036871">
    <property type="entry name" value="PX_dom_sf"/>
</dbReference>
<sequence length="318" mass="34191">GEGEEETEEVDEDRERYRWLDANPRSPAPPRHGRPGGTGGWIITRTYADFASLHAELSSALPKAAKLKFPSRSRMQSGGGVLEKLVADLEGWLNLAVTDASLRDSAPLGRFLKPDWPVGGDRKEGGSVAGNVLKANVMAATSVLKRISSNTTNAAGYLRDRSNVIASSVMGSVGGATPPLQASPAFARRDGRRTQSMSSAALGAITKAPDAVRPGRFSTGRFSTDSLMRLEEAASSAASSPRASSVAPSREPQKRGAADPSRTAADRSSFEERAAAKPERPREEEESRQQQQQQQPNKELTEHELDLLLETIFAVLEE</sequence>
<dbReference type="Pfam" id="PF00787">
    <property type="entry name" value="PX"/>
    <property type="match status" value="1"/>
</dbReference>
<comment type="caution">
    <text evidence="3">The sequence shown here is derived from an EMBL/GenBank/DDBJ whole genome shotgun (WGS) entry which is preliminary data.</text>
</comment>
<accession>A0A8H7ZS82</accession>
<feature type="compositionally biased region" description="Low complexity" evidence="1">
    <location>
        <begin position="233"/>
        <end position="250"/>
    </location>
</feature>
<organism evidence="3 4">
    <name type="scientific">Olpidium bornovanus</name>
    <dbReference type="NCBI Taxonomy" id="278681"/>
    <lineage>
        <taxon>Eukaryota</taxon>
        <taxon>Fungi</taxon>
        <taxon>Fungi incertae sedis</taxon>
        <taxon>Olpidiomycota</taxon>
        <taxon>Olpidiomycotina</taxon>
        <taxon>Olpidiomycetes</taxon>
        <taxon>Olpidiales</taxon>
        <taxon>Olpidiaceae</taxon>
        <taxon>Olpidium</taxon>
    </lineage>
</organism>
<dbReference type="Gene3D" id="3.30.1520.10">
    <property type="entry name" value="Phox-like domain"/>
    <property type="match status" value="1"/>
</dbReference>
<dbReference type="AlphaFoldDB" id="A0A8H7ZS82"/>
<feature type="domain" description="PX" evidence="2">
    <location>
        <begin position="1"/>
        <end position="119"/>
    </location>
</feature>
<dbReference type="PROSITE" id="PS50195">
    <property type="entry name" value="PX"/>
    <property type="match status" value="1"/>
</dbReference>
<evidence type="ECO:0000259" key="2">
    <source>
        <dbReference type="PROSITE" id="PS50195"/>
    </source>
</evidence>
<dbReference type="OrthoDB" id="120967at2759"/>
<feature type="compositionally biased region" description="Acidic residues" evidence="1">
    <location>
        <begin position="1"/>
        <end position="12"/>
    </location>
</feature>
<dbReference type="EMBL" id="JAEFCI010008661">
    <property type="protein sequence ID" value="KAG5458314.1"/>
    <property type="molecule type" value="Genomic_DNA"/>
</dbReference>
<keyword evidence="4" id="KW-1185">Reference proteome</keyword>
<evidence type="ECO:0000313" key="4">
    <source>
        <dbReference type="Proteomes" id="UP000673691"/>
    </source>
</evidence>
<gene>
    <name evidence="3" type="ORF">BJ554DRAFT_1480</name>
</gene>
<reference evidence="3 4" key="1">
    <citation type="journal article" name="Sci. Rep.">
        <title>Genome-scale phylogenetic analyses confirm Olpidium as the closest living zoosporic fungus to the non-flagellated, terrestrial fungi.</title>
        <authorList>
            <person name="Chang Y."/>
            <person name="Rochon D."/>
            <person name="Sekimoto S."/>
            <person name="Wang Y."/>
            <person name="Chovatia M."/>
            <person name="Sandor L."/>
            <person name="Salamov A."/>
            <person name="Grigoriev I.V."/>
            <person name="Stajich J.E."/>
            <person name="Spatafora J.W."/>
        </authorList>
    </citation>
    <scope>NUCLEOTIDE SEQUENCE [LARGE SCALE GENOMIC DNA]</scope>
    <source>
        <strain evidence="3">S191</strain>
    </source>
</reference>
<dbReference type="Proteomes" id="UP000673691">
    <property type="component" value="Unassembled WGS sequence"/>
</dbReference>
<dbReference type="PANTHER" id="PTHR22775">
    <property type="entry name" value="SORTING NEXIN"/>
    <property type="match status" value="1"/>
</dbReference>
<feature type="non-terminal residue" evidence="3">
    <location>
        <position position="318"/>
    </location>
</feature>
<feature type="region of interest" description="Disordered" evidence="1">
    <location>
        <begin position="1"/>
        <end position="38"/>
    </location>
</feature>
<evidence type="ECO:0000313" key="3">
    <source>
        <dbReference type="EMBL" id="KAG5458314.1"/>
    </source>
</evidence>
<dbReference type="SUPFAM" id="SSF64268">
    <property type="entry name" value="PX domain"/>
    <property type="match status" value="1"/>
</dbReference>
<dbReference type="InterPro" id="IPR001683">
    <property type="entry name" value="PX_dom"/>
</dbReference>
<feature type="non-terminal residue" evidence="3">
    <location>
        <position position="1"/>
    </location>
</feature>
<dbReference type="PANTHER" id="PTHR22775:SF3">
    <property type="entry name" value="SORTING NEXIN-13"/>
    <property type="match status" value="1"/>
</dbReference>
<name>A0A8H7ZS82_9FUNG</name>
<feature type="region of interest" description="Disordered" evidence="1">
    <location>
        <begin position="172"/>
        <end position="303"/>
    </location>
</feature>
<evidence type="ECO:0000256" key="1">
    <source>
        <dbReference type="SAM" id="MobiDB-lite"/>
    </source>
</evidence>
<feature type="compositionally biased region" description="Basic and acidic residues" evidence="1">
    <location>
        <begin position="264"/>
        <end position="288"/>
    </location>
</feature>